<keyword evidence="4 10" id="KW-0812">Transmembrane</keyword>
<organism evidence="11 12">
    <name type="scientific">Laceyella tengchongensis</name>
    <dbReference type="NCBI Taxonomy" id="574699"/>
    <lineage>
        <taxon>Bacteria</taxon>
        <taxon>Bacillati</taxon>
        <taxon>Bacillota</taxon>
        <taxon>Bacilli</taxon>
        <taxon>Bacillales</taxon>
        <taxon>Thermoactinomycetaceae</taxon>
        <taxon>Laceyella</taxon>
    </lineage>
</organism>
<dbReference type="GO" id="GO:0005886">
    <property type="term" value="C:plasma membrane"/>
    <property type="evidence" value="ECO:0007669"/>
    <property type="project" value="UniProtKB-SubCell"/>
</dbReference>
<name>A0AA46AFM9_9BACL</name>
<comment type="catalytic activity">
    <reaction evidence="10">
        <text>an acyl phosphate + sn-glycerol 3-phosphate = a 1-acyl-sn-glycero-3-phosphate + phosphate</text>
        <dbReference type="Rhea" id="RHEA:34075"/>
        <dbReference type="ChEBI" id="CHEBI:43474"/>
        <dbReference type="ChEBI" id="CHEBI:57597"/>
        <dbReference type="ChEBI" id="CHEBI:57970"/>
        <dbReference type="ChEBI" id="CHEBI:59918"/>
        <dbReference type="EC" id="2.3.1.275"/>
    </reaction>
</comment>
<evidence type="ECO:0000256" key="9">
    <source>
        <dbReference type="ARBA" id="ARBA00023264"/>
    </source>
</evidence>
<dbReference type="RefSeq" id="WP_416332408.1">
    <property type="nucleotide sequence ID" value="NZ_FXTU01000003.1"/>
</dbReference>
<protein>
    <recommendedName>
        <fullName evidence="10">Glycerol-3-phosphate acyltransferase</fullName>
    </recommendedName>
    <alternativeName>
        <fullName evidence="10">Acyl-PO4 G3P acyltransferase</fullName>
    </alternativeName>
    <alternativeName>
        <fullName evidence="10">Acyl-phosphate--glycerol-3-phosphate acyltransferase</fullName>
    </alternativeName>
    <alternativeName>
        <fullName evidence="10">G3P acyltransferase</fullName>
        <shortName evidence="10">GPAT</shortName>
        <ecNumber evidence="10">2.3.1.275</ecNumber>
    </alternativeName>
    <alternativeName>
        <fullName evidence="10">Lysophosphatidic acid synthase</fullName>
        <shortName evidence="10">LPA synthase</shortName>
    </alternativeName>
</protein>
<keyword evidence="3 10" id="KW-0808">Transferase</keyword>
<proteinExistence type="inferred from homology"/>
<dbReference type="NCBIfam" id="TIGR00023">
    <property type="entry name" value="glycerol-3-phosphate 1-O-acyltransferase PlsY"/>
    <property type="match status" value="1"/>
</dbReference>
<evidence type="ECO:0000256" key="3">
    <source>
        <dbReference type="ARBA" id="ARBA00022679"/>
    </source>
</evidence>
<evidence type="ECO:0000256" key="8">
    <source>
        <dbReference type="ARBA" id="ARBA00023209"/>
    </source>
</evidence>
<keyword evidence="11" id="KW-0012">Acyltransferase</keyword>
<feature type="transmembrane region" description="Helical" evidence="10">
    <location>
        <begin position="85"/>
        <end position="106"/>
    </location>
</feature>
<dbReference type="AlphaFoldDB" id="A0AA46AFM9"/>
<keyword evidence="1 10" id="KW-1003">Cell membrane</keyword>
<reference evidence="11" key="1">
    <citation type="submission" date="2017-05" db="EMBL/GenBank/DDBJ databases">
        <authorList>
            <person name="Varghese N."/>
            <person name="Submissions S."/>
        </authorList>
    </citation>
    <scope>NUCLEOTIDE SEQUENCE</scope>
    <source>
        <strain evidence="11">DSM 45262</strain>
    </source>
</reference>
<dbReference type="HAMAP" id="MF_01043">
    <property type="entry name" value="PlsY"/>
    <property type="match status" value="1"/>
</dbReference>
<accession>A0AA46AFM9</accession>
<dbReference type="Proteomes" id="UP001157946">
    <property type="component" value="Unassembled WGS sequence"/>
</dbReference>
<comment type="caution">
    <text evidence="11">The sequence shown here is derived from an EMBL/GenBank/DDBJ whole genome shotgun (WGS) entry which is preliminary data.</text>
</comment>
<dbReference type="GO" id="GO:0008654">
    <property type="term" value="P:phospholipid biosynthetic process"/>
    <property type="evidence" value="ECO:0007669"/>
    <property type="project" value="UniProtKB-UniRule"/>
</dbReference>
<sequence>MTMLQTWGIPIVISYLLGSISFSYLLTKWLKGVDIRDYGSGNAGATNTSRVLGKGPALVVFLLDALKGMAAVGFGYWMAGNSPDVKLVMMVCGIAAIIGHNWPVFLGFRGGKGIATTVGVTCLIGFTAAVVAGVCAILFILFTRYVSVGSLVYTSIVPVMMWLLDYPTAVVWLMLIVSVMALWRHKQNVINLFKGNERKI</sequence>
<keyword evidence="9 10" id="KW-1208">Phospholipid metabolism</keyword>
<evidence type="ECO:0000313" key="12">
    <source>
        <dbReference type="Proteomes" id="UP001157946"/>
    </source>
</evidence>
<evidence type="ECO:0000256" key="4">
    <source>
        <dbReference type="ARBA" id="ARBA00022692"/>
    </source>
</evidence>
<dbReference type="PANTHER" id="PTHR30309">
    <property type="entry name" value="INNER MEMBRANE PROTEIN YGIH"/>
    <property type="match status" value="1"/>
</dbReference>
<dbReference type="SMART" id="SM01207">
    <property type="entry name" value="G3P_acyltransf"/>
    <property type="match status" value="1"/>
</dbReference>
<comment type="subcellular location">
    <subcellularLocation>
        <location evidence="10">Cell membrane</location>
        <topology evidence="10">Multi-pass membrane protein</topology>
    </subcellularLocation>
</comment>
<evidence type="ECO:0000256" key="5">
    <source>
        <dbReference type="ARBA" id="ARBA00022989"/>
    </source>
</evidence>
<comment type="subunit">
    <text evidence="10">Probably interacts with PlsX.</text>
</comment>
<feature type="transmembrane region" description="Helical" evidence="10">
    <location>
        <begin position="118"/>
        <end position="142"/>
    </location>
</feature>
<dbReference type="EC" id="2.3.1.275" evidence="10"/>
<evidence type="ECO:0000256" key="7">
    <source>
        <dbReference type="ARBA" id="ARBA00023136"/>
    </source>
</evidence>
<feature type="transmembrane region" description="Helical" evidence="10">
    <location>
        <begin position="57"/>
        <end position="79"/>
    </location>
</feature>
<keyword evidence="2 10" id="KW-0444">Lipid biosynthesis</keyword>
<dbReference type="PANTHER" id="PTHR30309:SF0">
    <property type="entry name" value="GLYCEROL-3-PHOSPHATE ACYLTRANSFERASE-RELATED"/>
    <property type="match status" value="1"/>
</dbReference>
<evidence type="ECO:0000256" key="10">
    <source>
        <dbReference type="HAMAP-Rule" id="MF_01043"/>
    </source>
</evidence>
<dbReference type="InterPro" id="IPR003811">
    <property type="entry name" value="G3P_acylTferase_PlsY"/>
</dbReference>
<dbReference type="EMBL" id="FXTU01000003">
    <property type="protein sequence ID" value="SMP20708.1"/>
    <property type="molecule type" value="Genomic_DNA"/>
</dbReference>
<feature type="transmembrane region" description="Helical" evidence="10">
    <location>
        <begin position="162"/>
        <end position="183"/>
    </location>
</feature>
<evidence type="ECO:0000313" key="11">
    <source>
        <dbReference type="EMBL" id="SMP20708.1"/>
    </source>
</evidence>
<dbReference type="GO" id="GO:0043772">
    <property type="term" value="F:acyl-phosphate glycerol-3-phosphate acyltransferase activity"/>
    <property type="evidence" value="ECO:0007669"/>
    <property type="project" value="UniProtKB-UniRule"/>
</dbReference>
<evidence type="ECO:0000256" key="1">
    <source>
        <dbReference type="ARBA" id="ARBA00022475"/>
    </source>
</evidence>
<keyword evidence="7 10" id="KW-0472">Membrane</keyword>
<keyword evidence="6 10" id="KW-0443">Lipid metabolism</keyword>
<keyword evidence="5 10" id="KW-1133">Transmembrane helix</keyword>
<comment type="function">
    <text evidence="10">Catalyzes the transfer of an acyl group from acyl-phosphate (acyl-PO(4)) to glycerol-3-phosphate (G3P) to form lysophosphatidic acid (LPA). This enzyme utilizes acyl-phosphate as fatty acyl donor, but not acyl-CoA or acyl-ACP.</text>
</comment>
<keyword evidence="8 10" id="KW-0594">Phospholipid biosynthesis</keyword>
<gene>
    <name evidence="10" type="primary">plsY</name>
    <name evidence="11" type="ORF">SAMN06265361_103415</name>
</gene>
<dbReference type="Pfam" id="PF02660">
    <property type="entry name" value="G3P_acyltransf"/>
    <property type="match status" value="1"/>
</dbReference>
<keyword evidence="12" id="KW-1185">Reference proteome</keyword>
<evidence type="ECO:0000256" key="2">
    <source>
        <dbReference type="ARBA" id="ARBA00022516"/>
    </source>
</evidence>
<feature type="transmembrane region" description="Helical" evidence="10">
    <location>
        <begin position="6"/>
        <end position="26"/>
    </location>
</feature>
<evidence type="ECO:0000256" key="6">
    <source>
        <dbReference type="ARBA" id="ARBA00023098"/>
    </source>
</evidence>
<comment type="similarity">
    <text evidence="10">Belongs to the PlsY family.</text>
</comment>
<comment type="pathway">
    <text evidence="10">Lipid metabolism; phospholipid metabolism.</text>
</comment>